<dbReference type="InterPro" id="IPR050111">
    <property type="entry name" value="C-type_lectin/snaclec_domain"/>
</dbReference>
<dbReference type="PANTHER" id="PTHR22803">
    <property type="entry name" value="MANNOSE, PHOSPHOLIPASE, LECTIN RECEPTOR RELATED"/>
    <property type="match status" value="1"/>
</dbReference>
<reference evidence="3" key="1">
    <citation type="journal article" date="2023" name="G3 (Bethesda)">
        <title>Whole genome assembly and annotation of the endangered Caribbean coral Acropora cervicornis.</title>
        <authorList>
            <person name="Selwyn J.D."/>
            <person name="Vollmer S.V."/>
        </authorList>
    </citation>
    <scope>NUCLEOTIDE SEQUENCE</scope>
    <source>
        <strain evidence="3">K2</strain>
    </source>
</reference>
<accession>A0AAD9PUE6</accession>
<comment type="caution">
    <text evidence="3">The sequence shown here is derived from an EMBL/GenBank/DDBJ whole genome shotgun (WGS) entry which is preliminary data.</text>
</comment>
<dbReference type="CDD" id="cd00037">
    <property type="entry name" value="CLECT"/>
    <property type="match status" value="1"/>
</dbReference>
<dbReference type="Gene3D" id="3.10.100.10">
    <property type="entry name" value="Mannose-Binding Protein A, subunit A"/>
    <property type="match status" value="1"/>
</dbReference>
<reference evidence="3" key="2">
    <citation type="journal article" date="2023" name="Science">
        <title>Genomic signatures of disease resistance in endangered staghorn corals.</title>
        <authorList>
            <person name="Vollmer S.V."/>
            <person name="Selwyn J.D."/>
            <person name="Despard B.A."/>
            <person name="Roesel C.L."/>
        </authorList>
    </citation>
    <scope>NUCLEOTIDE SEQUENCE</scope>
    <source>
        <strain evidence="3">K2</strain>
    </source>
</reference>
<dbReference type="InterPro" id="IPR016187">
    <property type="entry name" value="CTDL_fold"/>
</dbReference>
<dbReference type="SMART" id="SM00034">
    <property type="entry name" value="CLECT"/>
    <property type="match status" value="1"/>
</dbReference>
<keyword evidence="1" id="KW-1015">Disulfide bond</keyword>
<keyword evidence="4" id="KW-1185">Reference proteome</keyword>
<evidence type="ECO:0000256" key="1">
    <source>
        <dbReference type="ARBA" id="ARBA00023157"/>
    </source>
</evidence>
<evidence type="ECO:0000259" key="2">
    <source>
        <dbReference type="PROSITE" id="PS50041"/>
    </source>
</evidence>
<evidence type="ECO:0000313" key="3">
    <source>
        <dbReference type="EMBL" id="KAK2549058.1"/>
    </source>
</evidence>
<protein>
    <submittedName>
        <fullName evidence="3">CD209 antigen-like protein A</fullName>
    </submittedName>
</protein>
<proteinExistence type="predicted"/>
<dbReference type="EMBL" id="JARQWQ010000132">
    <property type="protein sequence ID" value="KAK2549058.1"/>
    <property type="molecule type" value="Genomic_DNA"/>
</dbReference>
<dbReference type="PROSITE" id="PS50041">
    <property type="entry name" value="C_TYPE_LECTIN_2"/>
    <property type="match status" value="1"/>
</dbReference>
<dbReference type="AlphaFoldDB" id="A0AAD9PUE6"/>
<evidence type="ECO:0000313" key="4">
    <source>
        <dbReference type="Proteomes" id="UP001249851"/>
    </source>
</evidence>
<name>A0AAD9PUE6_ACRCE</name>
<sequence>MEKNGRCPPGWYGFGDSCYLFRVRSLHVRGLNWDNARSYCLSYGGDLVSVSNKSEMDFINSHKSKAGREYFWIGLNDRRKENVFVWSDGTPYNKSIYSNWYPNEPNNMGDEDCVDLYPTQWNDNSCVKEKSYICERPKEPLVAIRLIPLDKGEGAVRPIGVGEVIRRICGKCVMNIAKRDVVEASGSLQLCAGQK</sequence>
<dbReference type="InterPro" id="IPR018378">
    <property type="entry name" value="C-type_lectin_CS"/>
</dbReference>
<feature type="domain" description="C-type lectin" evidence="2">
    <location>
        <begin position="14"/>
        <end position="135"/>
    </location>
</feature>
<dbReference type="InterPro" id="IPR016186">
    <property type="entry name" value="C-type_lectin-like/link_sf"/>
</dbReference>
<dbReference type="SUPFAM" id="SSF56436">
    <property type="entry name" value="C-type lectin-like"/>
    <property type="match status" value="1"/>
</dbReference>
<dbReference type="PROSITE" id="PS00615">
    <property type="entry name" value="C_TYPE_LECTIN_1"/>
    <property type="match status" value="1"/>
</dbReference>
<dbReference type="Pfam" id="PF00059">
    <property type="entry name" value="Lectin_C"/>
    <property type="match status" value="1"/>
</dbReference>
<organism evidence="3 4">
    <name type="scientific">Acropora cervicornis</name>
    <name type="common">Staghorn coral</name>
    <dbReference type="NCBI Taxonomy" id="6130"/>
    <lineage>
        <taxon>Eukaryota</taxon>
        <taxon>Metazoa</taxon>
        <taxon>Cnidaria</taxon>
        <taxon>Anthozoa</taxon>
        <taxon>Hexacorallia</taxon>
        <taxon>Scleractinia</taxon>
        <taxon>Astrocoeniina</taxon>
        <taxon>Acroporidae</taxon>
        <taxon>Acropora</taxon>
    </lineage>
</organism>
<gene>
    <name evidence="3" type="ORF">P5673_030555</name>
</gene>
<dbReference type="InterPro" id="IPR001304">
    <property type="entry name" value="C-type_lectin-like"/>
</dbReference>
<dbReference type="Proteomes" id="UP001249851">
    <property type="component" value="Unassembled WGS sequence"/>
</dbReference>